<dbReference type="Gene3D" id="1.20.1630.10">
    <property type="entry name" value="Formate dehydrogenase/DMSO reductase domain"/>
    <property type="match status" value="1"/>
</dbReference>
<dbReference type="OrthoDB" id="112837at2"/>
<proteinExistence type="inferred from homology"/>
<comment type="similarity">
    <text evidence="2">Belongs to the NrfD family.</text>
</comment>
<evidence type="ECO:0000313" key="10">
    <source>
        <dbReference type="Proteomes" id="UP000292373"/>
    </source>
</evidence>
<evidence type="ECO:0000256" key="8">
    <source>
        <dbReference type="SAM" id="Phobius"/>
    </source>
</evidence>
<evidence type="ECO:0000256" key="3">
    <source>
        <dbReference type="ARBA" id="ARBA00022475"/>
    </source>
</evidence>
<dbReference type="AlphaFoldDB" id="A0A4Q9KGS5"/>
<evidence type="ECO:0000256" key="4">
    <source>
        <dbReference type="ARBA" id="ARBA00022692"/>
    </source>
</evidence>
<evidence type="ECO:0000256" key="7">
    <source>
        <dbReference type="SAM" id="MobiDB-lite"/>
    </source>
</evidence>
<feature type="compositionally biased region" description="Basic and acidic residues" evidence="7">
    <location>
        <begin position="7"/>
        <end position="17"/>
    </location>
</feature>
<feature type="transmembrane region" description="Helical" evidence="8">
    <location>
        <begin position="58"/>
        <end position="80"/>
    </location>
</feature>
<feature type="region of interest" description="Disordered" evidence="7">
    <location>
        <begin position="1"/>
        <end position="36"/>
    </location>
</feature>
<keyword evidence="5 8" id="KW-1133">Transmembrane helix</keyword>
<feature type="transmembrane region" description="Helical" evidence="8">
    <location>
        <begin position="92"/>
        <end position="110"/>
    </location>
</feature>
<dbReference type="RefSeq" id="WP_131166679.1">
    <property type="nucleotide sequence ID" value="NZ_SDMQ01000001.1"/>
</dbReference>
<reference evidence="9 10" key="1">
    <citation type="submission" date="2019-01" db="EMBL/GenBank/DDBJ databases">
        <title>Lactibacter flavus gen. nov., sp. nov., a novel bacterium of the family Propionibacteriaceae isolated from raw milk and dairy products.</title>
        <authorList>
            <person name="Huptas C."/>
            <person name="Wenning M."/>
            <person name="Breitenwieser F."/>
            <person name="Doll E."/>
            <person name="Von Neubeck M."/>
            <person name="Busse H.-J."/>
            <person name="Scherer S."/>
        </authorList>
    </citation>
    <scope>NUCLEOTIDE SEQUENCE [LARGE SCALE GENOMIC DNA]</scope>
    <source>
        <strain evidence="9 10">KCTC 33808</strain>
    </source>
</reference>
<accession>A0A4Q9KGS5</accession>
<feature type="compositionally biased region" description="Low complexity" evidence="7">
    <location>
        <begin position="338"/>
        <end position="350"/>
    </location>
</feature>
<dbReference type="Proteomes" id="UP000292373">
    <property type="component" value="Unassembled WGS sequence"/>
</dbReference>
<keyword evidence="4 8" id="KW-0812">Transmembrane</keyword>
<evidence type="ECO:0000256" key="2">
    <source>
        <dbReference type="ARBA" id="ARBA00008929"/>
    </source>
</evidence>
<dbReference type="InterPro" id="IPR005614">
    <property type="entry name" value="NrfD-like"/>
</dbReference>
<feature type="region of interest" description="Disordered" evidence="7">
    <location>
        <begin position="327"/>
        <end position="362"/>
    </location>
</feature>
<dbReference type="EMBL" id="SDMQ01000001">
    <property type="protein sequence ID" value="TBT88549.1"/>
    <property type="molecule type" value="Genomic_DNA"/>
</dbReference>
<evidence type="ECO:0000313" key="9">
    <source>
        <dbReference type="EMBL" id="TBT88549.1"/>
    </source>
</evidence>
<evidence type="ECO:0000256" key="5">
    <source>
        <dbReference type="ARBA" id="ARBA00022989"/>
    </source>
</evidence>
<comment type="caution">
    <text evidence="9">The sequence shown here is derived from an EMBL/GenBank/DDBJ whole genome shotgun (WGS) entry which is preliminary data.</text>
</comment>
<dbReference type="PANTHER" id="PTHR34856">
    <property type="entry name" value="PROTEIN NRFD"/>
    <property type="match status" value="1"/>
</dbReference>
<evidence type="ECO:0000256" key="1">
    <source>
        <dbReference type="ARBA" id="ARBA00004651"/>
    </source>
</evidence>
<dbReference type="InterPro" id="IPR052049">
    <property type="entry name" value="Electron_transfer_protein"/>
</dbReference>
<evidence type="ECO:0000256" key="6">
    <source>
        <dbReference type="ARBA" id="ARBA00023136"/>
    </source>
</evidence>
<keyword evidence="10" id="KW-1185">Reference proteome</keyword>
<dbReference type="Pfam" id="PF03916">
    <property type="entry name" value="NrfD"/>
    <property type="match status" value="1"/>
</dbReference>
<sequence length="362" mass="37569">MTTSPFDADRPPKPPRDGRRRRRRAGRRGDPNATVPDAEFRSYYGRPIVKQAPWGHEIAYYLFLGGLAAGSGLVGAGAHLTGRPTLRRNARLGALASVGLGGVALIADLGRPERALNMMRTAKLTSPMSVGSWILAGFGTFAGAAAVLEVARPLLRDGVLGRVARVADPLASAGSAFFAPPLAAYTAVLLSDTATPLWHESHRELPFLFVSSGLGAGCGLSLVTTAASETAPVRALAAVAAASELVADHLLERRLGEEGQPLRQGHAHRYHAAARLLTAGGGVGALLSGRSRALGALAGAMLVAGSFCTRMAVFEAGQASASDPIYTVRPQRRRADAKAAAGQGATQPGGEWPTGRAREQAP</sequence>
<dbReference type="PANTHER" id="PTHR34856:SF2">
    <property type="entry name" value="PROTEIN NRFD"/>
    <property type="match status" value="1"/>
</dbReference>
<dbReference type="GO" id="GO:0005886">
    <property type="term" value="C:plasma membrane"/>
    <property type="evidence" value="ECO:0007669"/>
    <property type="project" value="UniProtKB-SubCell"/>
</dbReference>
<feature type="transmembrane region" description="Helical" evidence="8">
    <location>
        <begin position="130"/>
        <end position="148"/>
    </location>
</feature>
<gene>
    <name evidence="9" type="ORF">ET989_00935</name>
</gene>
<name>A0A4Q9KGS5_9ACTN</name>
<keyword evidence="3" id="KW-1003">Cell membrane</keyword>
<organism evidence="9 10">
    <name type="scientific">Propioniciclava sinopodophylli</name>
    <dbReference type="NCBI Taxonomy" id="1837344"/>
    <lineage>
        <taxon>Bacteria</taxon>
        <taxon>Bacillati</taxon>
        <taxon>Actinomycetota</taxon>
        <taxon>Actinomycetes</taxon>
        <taxon>Propionibacteriales</taxon>
        <taxon>Propionibacteriaceae</taxon>
        <taxon>Propioniciclava</taxon>
    </lineage>
</organism>
<comment type="subcellular location">
    <subcellularLocation>
        <location evidence="1">Cell membrane</location>
        <topology evidence="1">Multi-pass membrane protein</topology>
    </subcellularLocation>
</comment>
<keyword evidence="6 8" id="KW-0472">Membrane</keyword>
<protein>
    <submittedName>
        <fullName evidence="9">Polysulfide reductase</fullName>
    </submittedName>
</protein>